<keyword evidence="1" id="KW-1133">Transmembrane helix</keyword>
<protein>
    <recommendedName>
        <fullName evidence="4">DUF5666 domain-containing protein</fullName>
    </recommendedName>
</protein>
<sequence>MINKKILIIVIAVGVLIVVSLLAVQLIIKSRNPAFNTETNQQNGATATPAFTPLLNDYFLGVVTKVKGSVVYVEYDRIERTVEVGSETKIIKQVPDEVKLVKLVDVGLDEIKAGDEVVVYFKSGLPLSEHFQAYKLQVL</sequence>
<reference evidence="2 3" key="1">
    <citation type="journal article" date="2016" name="Nat. Commun.">
        <title>Thousands of microbial genomes shed light on interconnected biogeochemical processes in an aquifer system.</title>
        <authorList>
            <person name="Anantharaman K."/>
            <person name="Brown C.T."/>
            <person name="Hug L.A."/>
            <person name="Sharon I."/>
            <person name="Castelle C.J."/>
            <person name="Probst A.J."/>
            <person name="Thomas B.C."/>
            <person name="Singh A."/>
            <person name="Wilkins M.J."/>
            <person name="Karaoz U."/>
            <person name="Brodie E.L."/>
            <person name="Williams K.H."/>
            <person name="Hubbard S.S."/>
            <person name="Banfield J.F."/>
        </authorList>
    </citation>
    <scope>NUCLEOTIDE SEQUENCE [LARGE SCALE GENOMIC DNA]</scope>
</reference>
<keyword evidence="1" id="KW-0472">Membrane</keyword>
<proteinExistence type="predicted"/>
<evidence type="ECO:0008006" key="4">
    <source>
        <dbReference type="Google" id="ProtNLM"/>
    </source>
</evidence>
<evidence type="ECO:0000313" key="3">
    <source>
        <dbReference type="Proteomes" id="UP000177594"/>
    </source>
</evidence>
<gene>
    <name evidence="2" type="ORF">A2817_02855</name>
</gene>
<accession>A0A1F8EDA0</accession>
<dbReference type="Proteomes" id="UP000177594">
    <property type="component" value="Unassembled WGS sequence"/>
</dbReference>
<dbReference type="AlphaFoldDB" id="A0A1F8EDA0"/>
<name>A0A1F8EDA0_9BACT</name>
<organism evidence="2 3">
    <name type="scientific">Candidatus Yanofskybacteria bacterium RIFCSPHIGHO2_01_FULL_39_8b</name>
    <dbReference type="NCBI Taxonomy" id="1802659"/>
    <lineage>
        <taxon>Bacteria</taxon>
        <taxon>Candidatus Yanofskyibacteriota</taxon>
    </lineage>
</organism>
<evidence type="ECO:0000256" key="1">
    <source>
        <dbReference type="SAM" id="Phobius"/>
    </source>
</evidence>
<feature type="transmembrane region" description="Helical" evidence="1">
    <location>
        <begin position="6"/>
        <end position="28"/>
    </location>
</feature>
<keyword evidence="1" id="KW-0812">Transmembrane</keyword>
<evidence type="ECO:0000313" key="2">
    <source>
        <dbReference type="EMBL" id="OGM98833.1"/>
    </source>
</evidence>
<dbReference type="EMBL" id="MGIZ01000031">
    <property type="protein sequence ID" value="OGM98833.1"/>
    <property type="molecule type" value="Genomic_DNA"/>
</dbReference>
<comment type="caution">
    <text evidence="2">The sequence shown here is derived from an EMBL/GenBank/DDBJ whole genome shotgun (WGS) entry which is preliminary data.</text>
</comment>